<dbReference type="Gene3D" id="3.30.420.270">
    <property type="match status" value="1"/>
</dbReference>
<dbReference type="Pfam" id="PF02472">
    <property type="entry name" value="ExbD"/>
    <property type="match status" value="1"/>
</dbReference>
<evidence type="ECO:0000256" key="4">
    <source>
        <dbReference type="ARBA" id="ARBA00022692"/>
    </source>
</evidence>
<comment type="similarity">
    <text evidence="2 7">Belongs to the ExbD/TolR family.</text>
</comment>
<gene>
    <name evidence="9" type="ORF">DFR28_102248</name>
</gene>
<keyword evidence="5 8" id="KW-1133">Transmembrane helix</keyword>
<dbReference type="InParanoid" id="A0A395JJD1"/>
<dbReference type="PANTHER" id="PTHR30558">
    <property type="entry name" value="EXBD MEMBRANE COMPONENT OF PMF-DRIVEN MACROMOLECULE IMPORT SYSTEM"/>
    <property type="match status" value="1"/>
</dbReference>
<proteinExistence type="inferred from homology"/>
<evidence type="ECO:0000256" key="7">
    <source>
        <dbReference type="RuleBase" id="RU003879"/>
    </source>
</evidence>
<evidence type="ECO:0000313" key="10">
    <source>
        <dbReference type="Proteomes" id="UP000253083"/>
    </source>
</evidence>
<comment type="subcellular location">
    <subcellularLocation>
        <location evidence="1">Cell membrane</location>
        <topology evidence="1">Single-pass membrane protein</topology>
    </subcellularLocation>
    <subcellularLocation>
        <location evidence="7">Cell membrane</location>
        <topology evidence="7">Single-pass type II membrane protein</topology>
    </subcellularLocation>
</comment>
<evidence type="ECO:0000256" key="5">
    <source>
        <dbReference type="ARBA" id="ARBA00022989"/>
    </source>
</evidence>
<dbReference type="EMBL" id="QNRT01000002">
    <property type="protein sequence ID" value="RBP50832.1"/>
    <property type="molecule type" value="Genomic_DNA"/>
</dbReference>
<dbReference type="OrthoDB" id="9793581at2"/>
<name>A0A395JJD1_9GAMM</name>
<keyword evidence="10" id="KW-1185">Reference proteome</keyword>
<protein>
    <submittedName>
        <fullName evidence="9">Biopolymer transport protein ExbD</fullName>
    </submittedName>
</protein>
<evidence type="ECO:0000313" key="9">
    <source>
        <dbReference type="EMBL" id="RBP50832.1"/>
    </source>
</evidence>
<dbReference type="GO" id="GO:0005886">
    <property type="term" value="C:plasma membrane"/>
    <property type="evidence" value="ECO:0007669"/>
    <property type="project" value="UniProtKB-SubCell"/>
</dbReference>
<evidence type="ECO:0000256" key="8">
    <source>
        <dbReference type="SAM" id="Phobius"/>
    </source>
</evidence>
<dbReference type="RefSeq" id="WP_113953651.1">
    <property type="nucleotide sequence ID" value="NZ_QNRT01000002.1"/>
</dbReference>
<keyword evidence="4 7" id="KW-0812">Transmembrane</keyword>
<dbReference type="AlphaFoldDB" id="A0A395JJD1"/>
<comment type="caution">
    <text evidence="9">The sequence shown here is derived from an EMBL/GenBank/DDBJ whole genome shotgun (WGS) entry which is preliminary data.</text>
</comment>
<dbReference type="GO" id="GO:0022857">
    <property type="term" value="F:transmembrane transporter activity"/>
    <property type="evidence" value="ECO:0007669"/>
    <property type="project" value="InterPro"/>
</dbReference>
<keyword evidence="7" id="KW-0813">Transport</keyword>
<keyword evidence="3" id="KW-1003">Cell membrane</keyword>
<evidence type="ECO:0000256" key="1">
    <source>
        <dbReference type="ARBA" id="ARBA00004162"/>
    </source>
</evidence>
<keyword evidence="6 8" id="KW-0472">Membrane</keyword>
<feature type="transmembrane region" description="Helical" evidence="8">
    <location>
        <begin position="16"/>
        <end position="36"/>
    </location>
</feature>
<dbReference type="PANTHER" id="PTHR30558:SF3">
    <property type="entry name" value="BIOPOLYMER TRANSPORT PROTEIN EXBD-RELATED"/>
    <property type="match status" value="1"/>
</dbReference>
<organism evidence="9 10">
    <name type="scientific">Arenicella xantha</name>
    <dbReference type="NCBI Taxonomy" id="644221"/>
    <lineage>
        <taxon>Bacteria</taxon>
        <taxon>Pseudomonadati</taxon>
        <taxon>Pseudomonadota</taxon>
        <taxon>Gammaproteobacteria</taxon>
        <taxon>Arenicellales</taxon>
        <taxon>Arenicellaceae</taxon>
        <taxon>Arenicella</taxon>
    </lineage>
</organism>
<accession>A0A395JJD1</accession>
<sequence>MNFGSNQDQDETNIELTPLIDVVFLLLIFFMISTTFTKETSLKINLPQSSGEQTVQAPASVEVQIGAESEYAIVVGSDGASQPLLNSNRDTLKRALSEFQSQPNLLLIIRADRKAPHESVIKVMDVAQELGLTNLTFATKQFTE</sequence>
<dbReference type="InterPro" id="IPR003400">
    <property type="entry name" value="ExbD"/>
</dbReference>
<evidence type="ECO:0000256" key="2">
    <source>
        <dbReference type="ARBA" id="ARBA00005811"/>
    </source>
</evidence>
<evidence type="ECO:0000256" key="6">
    <source>
        <dbReference type="ARBA" id="ARBA00023136"/>
    </source>
</evidence>
<keyword evidence="7" id="KW-0653">Protein transport</keyword>
<dbReference type="GO" id="GO:0015031">
    <property type="term" value="P:protein transport"/>
    <property type="evidence" value="ECO:0007669"/>
    <property type="project" value="UniProtKB-KW"/>
</dbReference>
<evidence type="ECO:0000256" key="3">
    <source>
        <dbReference type="ARBA" id="ARBA00022475"/>
    </source>
</evidence>
<dbReference type="Proteomes" id="UP000253083">
    <property type="component" value="Unassembled WGS sequence"/>
</dbReference>
<reference evidence="9 10" key="1">
    <citation type="submission" date="2018-06" db="EMBL/GenBank/DDBJ databases">
        <title>Genomic Encyclopedia of Type Strains, Phase IV (KMG-IV): sequencing the most valuable type-strain genomes for metagenomic binning, comparative biology and taxonomic classification.</title>
        <authorList>
            <person name="Goeker M."/>
        </authorList>
    </citation>
    <scope>NUCLEOTIDE SEQUENCE [LARGE SCALE GENOMIC DNA]</scope>
    <source>
        <strain evidence="9 10">DSM 24032</strain>
    </source>
</reference>